<accession>A0A0C1L1W0</accession>
<dbReference type="InterPro" id="IPR023393">
    <property type="entry name" value="START-like_dom_sf"/>
</dbReference>
<dbReference type="RefSeq" id="WP_039142184.1">
    <property type="nucleotide sequence ID" value="NZ_JSVC01000019.1"/>
</dbReference>
<keyword evidence="1" id="KW-0472">Membrane</keyword>
<dbReference type="STRING" id="1349421.OI18_17755"/>
<proteinExistence type="predicted"/>
<feature type="transmembrane region" description="Helical" evidence="1">
    <location>
        <begin position="6"/>
        <end position="24"/>
    </location>
</feature>
<dbReference type="AlphaFoldDB" id="A0A0C1L1W0"/>
<dbReference type="Proteomes" id="UP000031408">
    <property type="component" value="Unassembled WGS sequence"/>
</dbReference>
<dbReference type="OrthoDB" id="9807923at2"/>
<protein>
    <recommendedName>
        <fullName evidence="4">Polyketide cyclase</fullName>
    </recommendedName>
</protein>
<reference evidence="2 3" key="1">
    <citation type="submission" date="2014-11" db="EMBL/GenBank/DDBJ databases">
        <title>Genome sequence of Flavihumibacter solisilvae 3-3.</title>
        <authorList>
            <person name="Zhou G."/>
            <person name="Li M."/>
            <person name="Wang G."/>
        </authorList>
    </citation>
    <scope>NUCLEOTIDE SEQUENCE [LARGE SCALE GENOMIC DNA]</scope>
    <source>
        <strain evidence="2 3">3-3</strain>
    </source>
</reference>
<dbReference type="SUPFAM" id="SSF55961">
    <property type="entry name" value="Bet v1-like"/>
    <property type="match status" value="1"/>
</dbReference>
<keyword evidence="3" id="KW-1185">Reference proteome</keyword>
<dbReference type="EMBL" id="JSVC01000019">
    <property type="protein sequence ID" value="KIC93576.1"/>
    <property type="molecule type" value="Genomic_DNA"/>
</dbReference>
<gene>
    <name evidence="2" type="ORF">OI18_17755</name>
</gene>
<keyword evidence="1" id="KW-0812">Transmembrane</keyword>
<sequence length="183" mass="20581">MNVTLIVAVIVVSAIALLFLIALFTRRNYSIERSVLISRPVGEVFQYLRLLKNQDNYNKWVMIDPAMKKHFTGVDGSEGFIYRWDGYNKAGAGEQEIKSIVTDSSIKTEVRFSRPFKGVAKSLLETGSFDTPPDTSGTTIVKWTFSSELKYPANILLLLKLIEKTLSRDLEVSLANLKSNLEV</sequence>
<organism evidence="2 3">
    <name type="scientific">Flavihumibacter solisilvae</name>
    <dbReference type="NCBI Taxonomy" id="1349421"/>
    <lineage>
        <taxon>Bacteria</taxon>
        <taxon>Pseudomonadati</taxon>
        <taxon>Bacteroidota</taxon>
        <taxon>Chitinophagia</taxon>
        <taxon>Chitinophagales</taxon>
        <taxon>Chitinophagaceae</taxon>
        <taxon>Flavihumibacter</taxon>
    </lineage>
</organism>
<evidence type="ECO:0008006" key="4">
    <source>
        <dbReference type="Google" id="ProtNLM"/>
    </source>
</evidence>
<keyword evidence="1" id="KW-1133">Transmembrane helix</keyword>
<evidence type="ECO:0000313" key="2">
    <source>
        <dbReference type="EMBL" id="KIC93576.1"/>
    </source>
</evidence>
<name>A0A0C1L1W0_9BACT</name>
<evidence type="ECO:0000256" key="1">
    <source>
        <dbReference type="SAM" id="Phobius"/>
    </source>
</evidence>
<evidence type="ECO:0000313" key="3">
    <source>
        <dbReference type="Proteomes" id="UP000031408"/>
    </source>
</evidence>
<dbReference type="CDD" id="cd07818">
    <property type="entry name" value="SRPBCC_1"/>
    <property type="match status" value="1"/>
</dbReference>
<comment type="caution">
    <text evidence="2">The sequence shown here is derived from an EMBL/GenBank/DDBJ whole genome shotgun (WGS) entry which is preliminary data.</text>
</comment>
<dbReference type="Gene3D" id="3.30.530.20">
    <property type="match status" value="1"/>
</dbReference>